<feature type="transmembrane region" description="Helical" evidence="1">
    <location>
        <begin position="59"/>
        <end position="79"/>
    </location>
</feature>
<evidence type="ECO:0000313" key="3">
    <source>
        <dbReference type="Proteomes" id="UP000541444"/>
    </source>
</evidence>
<dbReference type="Proteomes" id="UP000541444">
    <property type="component" value="Unassembled WGS sequence"/>
</dbReference>
<dbReference type="EMBL" id="JACGCM010002501">
    <property type="protein sequence ID" value="KAF6139354.1"/>
    <property type="molecule type" value="Genomic_DNA"/>
</dbReference>
<protein>
    <submittedName>
        <fullName evidence="2">Uncharacterized protein</fullName>
    </submittedName>
</protein>
<dbReference type="OrthoDB" id="1746609at2759"/>
<organism evidence="2 3">
    <name type="scientific">Kingdonia uniflora</name>
    <dbReference type="NCBI Taxonomy" id="39325"/>
    <lineage>
        <taxon>Eukaryota</taxon>
        <taxon>Viridiplantae</taxon>
        <taxon>Streptophyta</taxon>
        <taxon>Embryophyta</taxon>
        <taxon>Tracheophyta</taxon>
        <taxon>Spermatophyta</taxon>
        <taxon>Magnoliopsida</taxon>
        <taxon>Ranunculales</taxon>
        <taxon>Circaeasteraceae</taxon>
        <taxon>Kingdonia</taxon>
    </lineage>
</organism>
<reference evidence="2 3" key="1">
    <citation type="journal article" date="2020" name="IScience">
        <title>Genome Sequencing of the Endangered Kingdonia uniflora (Circaeasteraceae, Ranunculales) Reveals Potential Mechanisms of Evolutionary Specialization.</title>
        <authorList>
            <person name="Sun Y."/>
            <person name="Deng T."/>
            <person name="Zhang A."/>
            <person name="Moore M.J."/>
            <person name="Landis J.B."/>
            <person name="Lin N."/>
            <person name="Zhang H."/>
            <person name="Zhang X."/>
            <person name="Huang J."/>
            <person name="Zhang X."/>
            <person name="Sun H."/>
            <person name="Wang H."/>
        </authorList>
    </citation>
    <scope>NUCLEOTIDE SEQUENCE [LARGE SCALE GENOMIC DNA]</scope>
    <source>
        <strain evidence="2">TB1705</strain>
        <tissue evidence="2">Leaf</tissue>
    </source>
</reference>
<keyword evidence="3" id="KW-1185">Reference proteome</keyword>
<dbReference type="AlphaFoldDB" id="A0A7J7L9Z7"/>
<gene>
    <name evidence="2" type="ORF">GIB67_021564</name>
</gene>
<comment type="caution">
    <text evidence="2">The sequence shown here is derived from an EMBL/GenBank/DDBJ whole genome shotgun (WGS) entry which is preliminary data.</text>
</comment>
<keyword evidence="1" id="KW-0812">Transmembrane</keyword>
<sequence>MEHFAGGNYQRIPIKDGRSILLLLLWYHLVVVFSLIADVFASVFRVCIHARALHKKGPIYVIVFRPLGIVIAVVIRVSFLEDTLYTGR</sequence>
<accession>A0A7J7L9Z7</accession>
<evidence type="ECO:0000256" key="1">
    <source>
        <dbReference type="SAM" id="Phobius"/>
    </source>
</evidence>
<keyword evidence="1" id="KW-1133">Transmembrane helix</keyword>
<proteinExistence type="predicted"/>
<name>A0A7J7L9Z7_9MAGN</name>
<feature type="transmembrane region" description="Helical" evidence="1">
    <location>
        <begin position="20"/>
        <end position="47"/>
    </location>
</feature>
<evidence type="ECO:0000313" key="2">
    <source>
        <dbReference type="EMBL" id="KAF6139354.1"/>
    </source>
</evidence>
<keyword evidence="1" id="KW-0472">Membrane</keyword>